<dbReference type="Pfam" id="PF13173">
    <property type="entry name" value="AAA_14"/>
    <property type="match status" value="1"/>
</dbReference>
<dbReference type="EMBL" id="JBBMFM010000001">
    <property type="protein sequence ID" value="MEQ2423395.1"/>
    <property type="molecule type" value="Genomic_DNA"/>
</dbReference>
<evidence type="ECO:0000313" key="2">
    <source>
        <dbReference type="EMBL" id="MEQ2423395.1"/>
    </source>
</evidence>
<comment type="caution">
    <text evidence="2">The sequence shown here is derived from an EMBL/GenBank/DDBJ whole genome shotgun (WGS) entry which is preliminary data.</text>
</comment>
<accession>A0ABV1CZ35</accession>
<gene>
    <name evidence="2" type="ORF">WMQ36_00275</name>
</gene>
<dbReference type="InterPro" id="IPR041682">
    <property type="entry name" value="AAA_14"/>
</dbReference>
<evidence type="ECO:0000259" key="1">
    <source>
        <dbReference type="Pfam" id="PF13173"/>
    </source>
</evidence>
<dbReference type="Proteomes" id="UP001454086">
    <property type="component" value="Unassembled WGS sequence"/>
</dbReference>
<organism evidence="2 3">
    <name type="scientific">Enterocloster hominis</name>
    <name type="common">ex Hitch et al. 2024</name>
    <dbReference type="NCBI Taxonomy" id="1917870"/>
    <lineage>
        <taxon>Bacteria</taxon>
        <taxon>Bacillati</taxon>
        <taxon>Bacillota</taxon>
        <taxon>Clostridia</taxon>
        <taxon>Lachnospirales</taxon>
        <taxon>Lachnospiraceae</taxon>
        <taxon>Enterocloster</taxon>
    </lineage>
</organism>
<proteinExistence type="predicted"/>
<evidence type="ECO:0000313" key="3">
    <source>
        <dbReference type="Proteomes" id="UP001454086"/>
    </source>
</evidence>
<name>A0ABV1CZ35_9FIRM</name>
<reference evidence="2 3" key="1">
    <citation type="submission" date="2024-03" db="EMBL/GenBank/DDBJ databases">
        <title>Human intestinal bacterial collection.</title>
        <authorList>
            <person name="Pauvert C."/>
            <person name="Hitch T.C.A."/>
            <person name="Clavel T."/>
        </authorList>
    </citation>
    <scope>NUCLEOTIDE SEQUENCE [LARGE SCALE GENOMIC DNA]</scope>
    <source>
        <strain evidence="2 3">CLA-SR-H021</strain>
    </source>
</reference>
<sequence>MYLFFDEVQRVPGWEDVINSFRVDLNCDIYITGSNVGRYLFDSNYAGYFRT</sequence>
<keyword evidence="3" id="KW-1185">Reference proteome</keyword>
<protein>
    <submittedName>
        <fullName evidence="2">AAA family ATPase</fullName>
    </submittedName>
</protein>
<dbReference type="RefSeq" id="WP_008723633.1">
    <property type="nucleotide sequence ID" value="NZ_JAJFEB010000001.1"/>
</dbReference>
<feature type="domain" description="AAA" evidence="1">
    <location>
        <begin position="2"/>
        <end position="37"/>
    </location>
</feature>